<dbReference type="AlphaFoldDB" id="A0A0F9S6W7"/>
<evidence type="ECO:0000313" key="1">
    <source>
        <dbReference type="EMBL" id="KKN64625.1"/>
    </source>
</evidence>
<organism evidence="1">
    <name type="scientific">marine sediment metagenome</name>
    <dbReference type="NCBI Taxonomy" id="412755"/>
    <lineage>
        <taxon>unclassified sequences</taxon>
        <taxon>metagenomes</taxon>
        <taxon>ecological metagenomes</taxon>
    </lineage>
</organism>
<name>A0A0F9S6W7_9ZZZZ</name>
<protein>
    <submittedName>
        <fullName evidence="1">Uncharacterized protein</fullName>
    </submittedName>
</protein>
<accession>A0A0F9S6W7</accession>
<proteinExistence type="predicted"/>
<comment type="caution">
    <text evidence="1">The sequence shown here is derived from an EMBL/GenBank/DDBJ whole genome shotgun (WGS) entry which is preliminary data.</text>
</comment>
<gene>
    <name evidence="1" type="ORF">LCGC14_0489550</name>
</gene>
<sequence length="266" mass="29840">MSNSDNSIDREQRMLARLRGKMASKVGHRADLYLGDYRTINQTTAQILIGYGDRFGIPTGNDLTDFMVKSFAGQIVPQMATAKVHGDIEAISVVAEIYRPTRRLEEANSMTAIASTQYVDSDMGETWEVMGDEETKYLARVMKDDIGAILQERRNRMTSQFTGKVCLANALSAGINQVEQGALVRFYWNSSVLQGEVTQVQENGIKINAEDGGTFTVPREAVTEVLRWSSKTENNLKETLGDYFEKAYGFEDYGQQLARDLNGRYR</sequence>
<reference evidence="1" key="1">
    <citation type="journal article" date="2015" name="Nature">
        <title>Complex archaea that bridge the gap between prokaryotes and eukaryotes.</title>
        <authorList>
            <person name="Spang A."/>
            <person name="Saw J.H."/>
            <person name="Jorgensen S.L."/>
            <person name="Zaremba-Niedzwiedzka K."/>
            <person name="Martijn J."/>
            <person name="Lind A.E."/>
            <person name="van Eijk R."/>
            <person name="Schleper C."/>
            <person name="Guy L."/>
            <person name="Ettema T.J."/>
        </authorList>
    </citation>
    <scope>NUCLEOTIDE SEQUENCE</scope>
</reference>
<dbReference type="EMBL" id="LAZR01000548">
    <property type="protein sequence ID" value="KKN64625.1"/>
    <property type="molecule type" value="Genomic_DNA"/>
</dbReference>